<evidence type="ECO:0000313" key="4">
    <source>
        <dbReference type="Proteomes" id="UP000887116"/>
    </source>
</evidence>
<feature type="compositionally biased region" description="Basic and acidic residues" evidence="1">
    <location>
        <begin position="1"/>
        <end position="14"/>
    </location>
</feature>
<evidence type="ECO:0000313" key="3">
    <source>
        <dbReference type="EMBL" id="GFR00884.1"/>
    </source>
</evidence>
<name>A0A8X6GDE2_TRICU</name>
<dbReference type="Pfam" id="PF18701">
    <property type="entry name" value="DUF5641"/>
    <property type="match status" value="1"/>
</dbReference>
<dbReference type="OrthoDB" id="8036689at2759"/>
<dbReference type="Proteomes" id="UP000887116">
    <property type="component" value="Unassembled WGS sequence"/>
</dbReference>
<gene>
    <name evidence="3" type="ORF">TNCT_324311</name>
</gene>
<accession>A0A8X6GDE2</accession>
<organism evidence="3 4">
    <name type="scientific">Trichonephila clavata</name>
    <name type="common">Joro spider</name>
    <name type="synonym">Nephila clavata</name>
    <dbReference type="NCBI Taxonomy" id="2740835"/>
    <lineage>
        <taxon>Eukaryota</taxon>
        <taxon>Metazoa</taxon>
        <taxon>Ecdysozoa</taxon>
        <taxon>Arthropoda</taxon>
        <taxon>Chelicerata</taxon>
        <taxon>Arachnida</taxon>
        <taxon>Araneae</taxon>
        <taxon>Araneomorphae</taxon>
        <taxon>Entelegynae</taxon>
        <taxon>Araneoidea</taxon>
        <taxon>Nephilidae</taxon>
        <taxon>Trichonephila</taxon>
    </lineage>
</organism>
<protein>
    <recommendedName>
        <fullName evidence="2">DUF5641 domain-containing protein</fullName>
    </recommendedName>
</protein>
<keyword evidence="4" id="KW-1185">Reference proteome</keyword>
<feature type="region of interest" description="Disordered" evidence="1">
    <location>
        <begin position="1"/>
        <end position="23"/>
    </location>
</feature>
<reference evidence="3" key="1">
    <citation type="submission" date="2020-07" db="EMBL/GenBank/DDBJ databases">
        <title>Multicomponent nature underlies the extraordinary mechanical properties of spider dragline silk.</title>
        <authorList>
            <person name="Kono N."/>
            <person name="Nakamura H."/>
            <person name="Mori M."/>
            <person name="Yoshida Y."/>
            <person name="Ohtoshi R."/>
            <person name="Malay A.D."/>
            <person name="Moran D.A.P."/>
            <person name="Tomita M."/>
            <person name="Numata K."/>
            <person name="Arakawa K."/>
        </authorList>
    </citation>
    <scope>NUCLEOTIDE SEQUENCE</scope>
</reference>
<dbReference type="AlphaFoldDB" id="A0A8X6GDE2"/>
<comment type="caution">
    <text evidence="3">The sequence shown here is derived from an EMBL/GenBank/DDBJ whole genome shotgun (WGS) entry which is preliminary data.</text>
</comment>
<dbReference type="InterPro" id="IPR040676">
    <property type="entry name" value="DUF5641"/>
</dbReference>
<evidence type="ECO:0000259" key="2">
    <source>
        <dbReference type="Pfam" id="PF18701"/>
    </source>
</evidence>
<feature type="domain" description="DUF5641" evidence="2">
    <location>
        <begin position="18"/>
        <end position="63"/>
    </location>
</feature>
<dbReference type="EMBL" id="BMAO01015307">
    <property type="protein sequence ID" value="GFR00884.1"/>
    <property type="molecule type" value="Genomic_DNA"/>
</dbReference>
<sequence>MGCPESKLESESARSFEGPNTTPLDWPIWCILKVFTGTDGLVRVVEVKTSSGILRRVINKVISMSIPDDSAAVDQS</sequence>
<evidence type="ECO:0000256" key="1">
    <source>
        <dbReference type="SAM" id="MobiDB-lite"/>
    </source>
</evidence>
<proteinExistence type="predicted"/>